<evidence type="ECO:0000256" key="5">
    <source>
        <dbReference type="PIRSR" id="PIRSR615500-1"/>
    </source>
</evidence>
<dbReference type="PROSITE" id="PS51892">
    <property type="entry name" value="SUBTILASE"/>
    <property type="match status" value="1"/>
</dbReference>
<keyword evidence="11" id="KW-1185">Reference proteome</keyword>
<dbReference type="Proteomes" id="UP000322976">
    <property type="component" value="Unassembled WGS sequence"/>
</dbReference>
<feature type="active site" description="Charge relay system" evidence="5 6">
    <location>
        <position position="233"/>
    </location>
</feature>
<evidence type="ECO:0000256" key="7">
    <source>
        <dbReference type="RuleBase" id="RU003355"/>
    </source>
</evidence>
<dbReference type="SUPFAM" id="SSF52743">
    <property type="entry name" value="Subtilisin-like"/>
    <property type="match status" value="1"/>
</dbReference>
<dbReference type="GO" id="GO:0004252">
    <property type="term" value="F:serine-type endopeptidase activity"/>
    <property type="evidence" value="ECO:0007669"/>
    <property type="project" value="UniProtKB-UniRule"/>
</dbReference>
<dbReference type="PANTHER" id="PTHR43806">
    <property type="entry name" value="PEPTIDASE S8"/>
    <property type="match status" value="1"/>
</dbReference>
<dbReference type="AlphaFoldDB" id="A0A5D8QC68"/>
<feature type="active site" description="Charge relay system" evidence="5 6">
    <location>
        <position position="408"/>
    </location>
</feature>
<evidence type="ECO:0000256" key="3">
    <source>
        <dbReference type="ARBA" id="ARBA00022801"/>
    </source>
</evidence>
<name>A0A5D8QC68_9THEO</name>
<dbReference type="InterPro" id="IPR023828">
    <property type="entry name" value="Peptidase_S8_Ser-AS"/>
</dbReference>
<dbReference type="InterPro" id="IPR015500">
    <property type="entry name" value="Peptidase_S8_subtilisin-rel"/>
</dbReference>
<comment type="caution">
    <text evidence="10">The sequence shown here is derived from an EMBL/GenBank/DDBJ whole genome shotgun (WGS) entry which is preliminary data.</text>
</comment>
<dbReference type="GO" id="GO:0006508">
    <property type="term" value="P:proteolysis"/>
    <property type="evidence" value="ECO:0007669"/>
    <property type="project" value="UniProtKB-KW"/>
</dbReference>
<dbReference type="InterPro" id="IPR022398">
    <property type="entry name" value="Peptidase_S8_His-AS"/>
</dbReference>
<dbReference type="PRINTS" id="PR00723">
    <property type="entry name" value="SUBTILISIN"/>
</dbReference>
<dbReference type="CDD" id="cd07487">
    <property type="entry name" value="Peptidases_S8_1"/>
    <property type="match status" value="1"/>
</dbReference>
<feature type="active site" description="Charge relay system" evidence="5 6">
    <location>
        <position position="199"/>
    </location>
</feature>
<evidence type="ECO:0000256" key="4">
    <source>
        <dbReference type="ARBA" id="ARBA00022825"/>
    </source>
</evidence>
<accession>A0A5D8QC68</accession>
<evidence type="ECO:0000256" key="1">
    <source>
        <dbReference type="ARBA" id="ARBA00011073"/>
    </source>
</evidence>
<dbReference type="PANTHER" id="PTHR43806:SF65">
    <property type="entry name" value="SERINE PROTEASE APRX"/>
    <property type="match status" value="1"/>
</dbReference>
<gene>
    <name evidence="10" type="ORF">FWJ32_08025</name>
</gene>
<dbReference type="Pfam" id="PF04151">
    <property type="entry name" value="PPC"/>
    <property type="match status" value="1"/>
</dbReference>
<dbReference type="InterPro" id="IPR036852">
    <property type="entry name" value="Peptidase_S8/S53_dom_sf"/>
</dbReference>
<evidence type="ECO:0000259" key="9">
    <source>
        <dbReference type="Pfam" id="PF04151"/>
    </source>
</evidence>
<feature type="domain" description="Peptidase S8/S53" evidence="8">
    <location>
        <begin position="191"/>
        <end position="443"/>
    </location>
</feature>
<evidence type="ECO:0000256" key="2">
    <source>
        <dbReference type="ARBA" id="ARBA00022670"/>
    </source>
</evidence>
<evidence type="ECO:0000256" key="6">
    <source>
        <dbReference type="PROSITE-ProRule" id="PRU01240"/>
    </source>
</evidence>
<dbReference type="Gene3D" id="3.40.50.200">
    <property type="entry name" value="Peptidase S8/S53 domain"/>
    <property type="match status" value="1"/>
</dbReference>
<reference evidence="10 11" key="1">
    <citation type="submission" date="2019-08" db="EMBL/GenBank/DDBJ databases">
        <title>Calorimonas adulescens gen. nov., sp. nov., an anaerobic thermophilic bacterium from Sakhalin hot spring.</title>
        <authorList>
            <person name="Khomyakova M.A."/>
            <person name="Merkel A.Y."/>
            <person name="Novikov A."/>
            <person name="Bonch-Osmolovskaya E.A."/>
            <person name="Slobodkin A.I."/>
        </authorList>
    </citation>
    <scope>NUCLEOTIDE SEQUENCE [LARGE SCALE GENOMIC DNA]</scope>
    <source>
        <strain evidence="10 11">A05MB</strain>
    </source>
</reference>
<evidence type="ECO:0000313" key="10">
    <source>
        <dbReference type="EMBL" id="TZE81684.1"/>
    </source>
</evidence>
<keyword evidence="3 6" id="KW-0378">Hydrolase</keyword>
<comment type="similarity">
    <text evidence="1 6 7">Belongs to the peptidase S8 family.</text>
</comment>
<dbReference type="PROSITE" id="PS00137">
    <property type="entry name" value="SUBTILASE_HIS"/>
    <property type="match status" value="1"/>
</dbReference>
<evidence type="ECO:0000259" key="8">
    <source>
        <dbReference type="Pfam" id="PF00082"/>
    </source>
</evidence>
<dbReference type="InterPro" id="IPR050131">
    <property type="entry name" value="Peptidase_S8_subtilisin-like"/>
</dbReference>
<keyword evidence="4 6" id="KW-0720">Serine protease</keyword>
<dbReference type="InterPro" id="IPR007280">
    <property type="entry name" value="Peptidase_C_arc/bac"/>
</dbReference>
<dbReference type="SUPFAM" id="SSF89260">
    <property type="entry name" value="Collagen-binding domain"/>
    <property type="match status" value="1"/>
</dbReference>
<dbReference type="InterPro" id="IPR000209">
    <property type="entry name" value="Peptidase_S8/S53_dom"/>
</dbReference>
<proteinExistence type="inferred from homology"/>
<dbReference type="EMBL" id="VTPS01000011">
    <property type="protein sequence ID" value="TZE81684.1"/>
    <property type="molecule type" value="Genomic_DNA"/>
</dbReference>
<dbReference type="InterPro" id="IPR023827">
    <property type="entry name" value="Peptidase_S8_Asp-AS"/>
</dbReference>
<dbReference type="PROSITE" id="PS00138">
    <property type="entry name" value="SUBTILASE_SER"/>
    <property type="match status" value="1"/>
</dbReference>
<protein>
    <submittedName>
        <fullName evidence="10">S8 family serine peptidase</fullName>
    </submittedName>
</protein>
<dbReference type="Pfam" id="PF00082">
    <property type="entry name" value="Peptidase_S8"/>
    <property type="match status" value="1"/>
</dbReference>
<evidence type="ECO:0000313" key="11">
    <source>
        <dbReference type="Proteomes" id="UP000322976"/>
    </source>
</evidence>
<keyword evidence="2 6" id="KW-0645">Protease</keyword>
<dbReference type="PROSITE" id="PS00136">
    <property type="entry name" value="SUBTILASE_ASP"/>
    <property type="match status" value="1"/>
</dbReference>
<sequence>MKWRLFQMKKWLSILLIGLLVLGFSAPVIGATNGDLKPVEKPENITEWKVTDKGDLEKEAKLPDISDKDKNKMADDLDDKLSEAKNDEEIPVIAILEKEPTEDIIDSIEGQIGKFKLNKKWGKAVDGFSALMTQEQINILSKMDEVKRIDYDREVTAFLDTATVWTGVQQARRDFGVDGDRDGNSAVYSKNDVVVAVIDTGIDTGHVDLDEGKVIGWRDEVNGKSTPYDDNGHGTHVSSIIAGTGEGNSAYRGVAPGVALVGIKVLDSRGSGTTSDIISGIDWMIANKDTYNIRIGNMSLGATGSSDGTDSLSLAVNRAVDNGIIMCVAAGNEGPARYTIGSPAAAAKAITVGASYDPGEKGWVLAEFSSRGPTADGRTKPDIITPGRNITAAKAGSKDGYVTYSGTSMATPFMAGVLALMLDANYSLNDSAVKNILYSDTNLKDFGPSGKDIDFGSGINISYNAVKSAGGFNGSFSDGLVFDYGEATLTGTGDTDWWEFNVTESSKPIGITFVIPNHTSSIDFDIYLYDPNGKQVAASEGTKRQEQILFTPSTAGTYRLKVYSYKGSGGYWFNVSYK</sequence>
<organism evidence="10 11">
    <name type="scientific">Calorimonas adulescens</name>
    <dbReference type="NCBI Taxonomy" id="2606906"/>
    <lineage>
        <taxon>Bacteria</taxon>
        <taxon>Bacillati</taxon>
        <taxon>Bacillota</taxon>
        <taxon>Clostridia</taxon>
        <taxon>Thermoanaerobacterales</taxon>
        <taxon>Thermoanaerobacteraceae</taxon>
        <taxon>Calorimonas</taxon>
    </lineage>
</organism>
<dbReference type="Gene3D" id="2.60.120.380">
    <property type="match status" value="1"/>
</dbReference>
<feature type="domain" description="Peptidase C-terminal archaeal/bacterial" evidence="9">
    <location>
        <begin position="494"/>
        <end position="564"/>
    </location>
</feature>